<feature type="compositionally biased region" description="Basic and acidic residues" evidence="1">
    <location>
        <begin position="3311"/>
        <end position="3334"/>
    </location>
</feature>
<feature type="compositionally biased region" description="Basic and acidic residues" evidence="1">
    <location>
        <begin position="3472"/>
        <end position="3487"/>
    </location>
</feature>
<comment type="caution">
    <text evidence="2">The sequence shown here is derived from an EMBL/GenBank/DDBJ whole genome shotgun (WGS) entry which is preliminary data.</text>
</comment>
<feature type="compositionally biased region" description="Basic and acidic residues" evidence="1">
    <location>
        <begin position="5396"/>
        <end position="5421"/>
    </location>
</feature>
<feature type="compositionally biased region" description="Low complexity" evidence="1">
    <location>
        <begin position="677"/>
        <end position="689"/>
    </location>
</feature>
<feature type="region of interest" description="Disordered" evidence="1">
    <location>
        <begin position="4022"/>
        <end position="4043"/>
    </location>
</feature>
<feature type="region of interest" description="Disordered" evidence="1">
    <location>
        <begin position="3044"/>
        <end position="3152"/>
    </location>
</feature>
<feature type="region of interest" description="Disordered" evidence="1">
    <location>
        <begin position="3683"/>
        <end position="3847"/>
    </location>
</feature>
<feature type="region of interest" description="Disordered" evidence="1">
    <location>
        <begin position="532"/>
        <end position="591"/>
    </location>
</feature>
<feature type="compositionally biased region" description="Basic and acidic residues" evidence="1">
    <location>
        <begin position="2868"/>
        <end position="2890"/>
    </location>
</feature>
<feature type="compositionally biased region" description="Basic and acidic residues" evidence="1">
    <location>
        <begin position="5321"/>
        <end position="5336"/>
    </location>
</feature>
<feature type="region of interest" description="Disordered" evidence="1">
    <location>
        <begin position="1050"/>
        <end position="1083"/>
    </location>
</feature>
<feature type="compositionally biased region" description="Low complexity" evidence="1">
    <location>
        <begin position="2232"/>
        <end position="2244"/>
    </location>
</feature>
<feature type="region of interest" description="Disordered" evidence="1">
    <location>
        <begin position="332"/>
        <end position="488"/>
    </location>
</feature>
<feature type="compositionally biased region" description="Basic and acidic residues" evidence="1">
    <location>
        <begin position="3494"/>
        <end position="3504"/>
    </location>
</feature>
<feature type="region of interest" description="Disordered" evidence="1">
    <location>
        <begin position="622"/>
        <end position="768"/>
    </location>
</feature>
<feature type="region of interest" description="Disordered" evidence="1">
    <location>
        <begin position="5089"/>
        <end position="5111"/>
    </location>
</feature>
<feature type="region of interest" description="Disordered" evidence="1">
    <location>
        <begin position="3253"/>
        <end position="3287"/>
    </location>
</feature>
<gene>
    <name evidence="2" type="ORF">EPI10_013902</name>
</gene>
<feature type="region of interest" description="Disordered" evidence="1">
    <location>
        <begin position="5148"/>
        <end position="5363"/>
    </location>
</feature>
<feature type="region of interest" description="Disordered" evidence="1">
    <location>
        <begin position="3186"/>
        <end position="3205"/>
    </location>
</feature>
<evidence type="ECO:0000256" key="1">
    <source>
        <dbReference type="SAM" id="MobiDB-lite"/>
    </source>
</evidence>
<feature type="compositionally biased region" description="Basic and acidic residues" evidence="1">
    <location>
        <begin position="3079"/>
        <end position="3095"/>
    </location>
</feature>
<feature type="region of interest" description="Disordered" evidence="1">
    <location>
        <begin position="6516"/>
        <end position="6544"/>
    </location>
</feature>
<feature type="compositionally biased region" description="Polar residues" evidence="1">
    <location>
        <begin position="7111"/>
        <end position="7123"/>
    </location>
</feature>
<feature type="region of interest" description="Disordered" evidence="1">
    <location>
        <begin position="5583"/>
        <end position="5606"/>
    </location>
</feature>
<feature type="compositionally biased region" description="Basic and acidic residues" evidence="1">
    <location>
        <begin position="5836"/>
        <end position="5894"/>
    </location>
</feature>
<proteinExistence type="predicted"/>
<feature type="compositionally biased region" description="Basic and acidic residues" evidence="1">
    <location>
        <begin position="1699"/>
        <end position="1731"/>
    </location>
</feature>
<feature type="compositionally biased region" description="Basic and acidic residues" evidence="1">
    <location>
        <begin position="4375"/>
        <end position="4393"/>
    </location>
</feature>
<feature type="compositionally biased region" description="Basic and acidic residues" evidence="1">
    <location>
        <begin position="6281"/>
        <end position="6291"/>
    </location>
</feature>
<name>A0A5B6UR35_9ROSI</name>
<feature type="compositionally biased region" description="Basic and acidic residues" evidence="1">
    <location>
        <begin position="4442"/>
        <end position="4457"/>
    </location>
</feature>
<feature type="region of interest" description="Disordered" evidence="1">
    <location>
        <begin position="5640"/>
        <end position="5684"/>
    </location>
</feature>
<feature type="compositionally biased region" description="Basic and acidic residues" evidence="1">
    <location>
        <begin position="1613"/>
        <end position="1632"/>
    </location>
</feature>
<feature type="region of interest" description="Disordered" evidence="1">
    <location>
        <begin position="4245"/>
        <end position="4282"/>
    </location>
</feature>
<feature type="region of interest" description="Disordered" evidence="1">
    <location>
        <begin position="4839"/>
        <end position="4900"/>
    </location>
</feature>
<feature type="compositionally biased region" description="Basic and acidic residues" evidence="1">
    <location>
        <begin position="2341"/>
        <end position="2350"/>
    </location>
</feature>
<feature type="region of interest" description="Disordered" evidence="1">
    <location>
        <begin position="5803"/>
        <end position="5895"/>
    </location>
</feature>
<feature type="region of interest" description="Disordered" evidence="1">
    <location>
        <begin position="5512"/>
        <end position="5539"/>
    </location>
</feature>
<feature type="compositionally biased region" description="Basic and acidic residues" evidence="1">
    <location>
        <begin position="5803"/>
        <end position="5812"/>
    </location>
</feature>
<feature type="region of interest" description="Disordered" evidence="1">
    <location>
        <begin position="1791"/>
        <end position="1825"/>
    </location>
</feature>
<feature type="compositionally biased region" description="Basic and acidic residues" evidence="1">
    <location>
        <begin position="3256"/>
        <end position="3281"/>
    </location>
</feature>
<feature type="compositionally biased region" description="Basic and acidic residues" evidence="1">
    <location>
        <begin position="7156"/>
        <end position="7172"/>
    </location>
</feature>
<sequence length="7283" mass="814381">MATEAVIIQEPVSIVEKIATESVLIQEPISIVEKMATEAVTIQEPISIVKTAESKHLTLEVAANNKGIETAYIVTEGNTEISKVESFLVSPEISMVANETSGMLEHTEVDGTPLKEENILEDKEKTVVQIKEEDRTRDGIEKGDMDHGSEELDKQASMDSHNPIVDNLPSMVAESEVVACVHEPEENKCVNGESDASQDENLFDTSSIKKTKELHSQASDIRMENIVEECPREETGQCEIDEKTDQDFSMSNELCKDDANSESEKVAVDAIQAADKELAVTEALDEMEIDEGSAIAMPKEYVTEAEHVSTPNEKPANPMNAVYKDANIDISGETAKTSISIEEATSVKDHEDRSEGDGRETMSVKEVHEESEMEASGTGKENPETKEYPIPDISDSSIRDETAKESMKEVESSLMKLTEEATNSNVTEMDSVEQRAKPDNDPSPFDEKDSKEEIQQTLEADLVHGSSFELKESRMDTEEEITVKEDEAEGEKNVVAVKEIGLATTEHDVIGVEGANIDANSMDFSVTCEKNVEAPKPREEDGMQDKIPNAVSEDRMEMTTEDVPLKEAIGDEVKEHSTIPSEEYETTEERKITDETLEKDRAYKHLEKVAVDVEVVPDTDKKPAVTGALDEMKREEESTVLTPEGKLEKEIPIQQKNEPEKEMPSCPLNVVHEDVNTAISRETTETSTSIREKTSVENHEERSEREGREDSSTEHQQNEVNENTKTMELEISNDNADDLHVTDSSVQQSAENEDEKQFEFSDVQPEEQVDDAMVAVKEKEKVSEDASKASQSSDYTIPEHIFTEAAATDLKSETSQMGNENTMFVKEEYYLNSGNGSECNSSNNKHKGIQQELNDHIEDNTKHEETKEVTEKLELDNTVENDGKQILEEDTNNDQITLKEVCEGSETEVLGTAKEEITLIEVKEELVCSSSFELEESKMTADLDCTSQAVEMLETNLKDAKAEAEEEEEKNEIYNVVDGEDHGNGLGRADIDAKSAESCMTGEKDIDIPQEEDRMQDKILNAGSENQMEMTTDEIPLKDILGVDVKEHSAMHSEENNATLLEERKLVDETSEEDQAQQKHSENVVVDVKVVHMTGEELTITKGSEEMRKDKESIVPMPEGEISEVENIGLAQKNQEGNSEKDEILEESFKQKNEPEKENHACPWDAVSEDVNTAICAETAETSTSIEEATPVKDHDERSEGETREDLPTDHVQPKASQSNETVEVEISNENADDLHVTGSFGRQLMDNEHEKQYKFSDVELVENEALEHKEESIQEESENRSALPKDAKENVEDKLNQEETKEVREGSTSIVKEECAIINDSLKATEENENEATPEVEVCEKLEPDNTVENSEKQILEEEDNKKDQTTLMTETMEEKEKEENTAAVVSITETSNSIIEESVSIEETAKPNNNSSLFDIIQESKEEIAPIEVKEDHVPSSSVELGESKNDTEEETSASCTVETEKTNIKEADAELEKEKNQKCNVVVIEENSSARTEHEQIGVSSAEIDVKSGDSYVTHEKDMKIPEEEDAMQDKVRNAGSEDQLEMTTKEIPLKEILGDEVKEYEATLIEERKITDETSEKDHDSCEHSETPMPQVTDEKLIRNEDNPLADVPKAEPEDTGNDSRHEVKEQLAEESDLDVTDVSTGEEHRELENQTDACKAKTLPVENSSDVGLERSKFEDGKPLDETMHLETTLGTCKDGEKATEEENSAKNIEKTESLKEDAQKEKENQIPEMVTMTYNAKVADYSSVSTECFMEAESKEQIVAENLEVKEHSTNDGEASHITKELEEMRQAEESGDPVSLRSKDREAEEKTEEIIDDSKPCHEESCIEAVTEVTAETSLNDTDKIVNASNISSAETSVGNIKSDAQETEVEIVQLEEISSESDPNVRTNENDEVQKQNLNMETVHKDEAEVAEKLEPDNTVENDGKQILEEEDTNNNQIPIEEVSKGSETAASGTAKEEITPIEVKEELVCSSSSELEQSKMDTEEAATVKEYISTAELDCTSQAAETGETNLKEDKAEPEEEKNEINNVVDGEDDEIGLESADINVKSKELCVTSEDIETPREEDTMQDKIPNAGSENQMEMTIEEIPLKEVSGDDVKEGSTMPSEENDATPIEEKKIVDETSEEDQALYKHPENVVDAKVVQETDEELAITKGSDEMRKDEESIVPMPEVKTSEVENVGFIQKNQEENSHKDEIQEESFKQKNEPEEENHACPLDAVSEDVNTAICAKTAETSTSIEEATSVKDHDERSEGETREDSPTDHLQTKASDINETVEVEISNEKADDLHVIDSYVGQLVDNDHEKQYELLSVQPVENEALEHKEESILQQSENCSAQKPEPKDAMENLEQEETKEIHEGLMLIVKEECAIINDSLKATEENENEATPEVEVCEKLEPHTTVANAEKQILEEEDNKKDQTTLMTATKEEKAKEENTAAVVSITVTSYTIIEETVSIEETAKPNKDSSLYDIEQESKEEITPIEVKEDQACSSEFDLKESKNETGEEISASYPAETEETNIKEAEADADADAEAEAEREKRKNEIYNVVVIEENSSARTEHEESGVCSAEIDVKSGDSYITHEKDMEIPEEEDAVQDKVPYAGSKDQLEMTTKEIPLKETLGDEVKEYEATFSEERKITDETSDKDQDQREHSETPMPQITDEKLIQIEDNPLVDVPKAESKDTGNESGQVVEEQLAEESNLEVTDVSTVEEHRELENQTNACEAKALPVENPSDVGLDRSKIEDGNPLDEAVDLEATLGTQKDDEKATEEEKLAKNIEKPESLKEDTEIEKENQIPEMATMTYNAKVEDYSSVSTECFMEAESKEQIVAENLEVKEHSTNDGEASHITKELEEMRQAEESGDPVSLRSKDREAEEKTEEIIDDSKPCHEESRLEAVTEITAETSLNDTNKIVNASNISSAETSVRNIKSDAQETEVEIVQLEEKSSESDPDVRTNENDEVQKQNLNMETVDKDEAEVAEKLEPDKTVENDGKQIVEEEDTNNNQITIGEVCRGSETAASGTAEKEITIIEFKEELVCSSSLELEESKMDTEEETAVNEHIDTADFDCTSQAAETAETNLKEAKAESEEEEKKEINNVVDGEDEGIGLGSADIDVKSVESYVTSEKDIEISREEDGEQDKFPNAGSENQMEMTPEEILLKEVLGDDVKEHSTMPLEKYDTTLIEERKIAEDTSEEDQDQHKHSENVAVDVRVIQVTDKELAITKGLSGMRKDEESIVPMPEVRTSEVENIGVVQKNQEENSHKDEIQESFKQKNESEKENHVCPLDAVSEDVNTAIWAETAETNTSIEEATSVKDHDERSDGETREDSPTDHVQPKASQSNETVEVEISNENADDLHVTDTFVGQLMDNEHEKQYKFSDVEPVENKALEHKEESILQESENRSALPKDAMENVEENLNQEETKEVHEGPTSIVKEECAIINDSLKATEENENEATPEVEVSENLEPDGTVENTEKQILEEEDNKKDQTSLMTDTMKEKAEEEKNAAVVSITEETASIEETAKPNNDSSLFDIIQESKEETTPIEVKEDHVCSLSLELKESKKDIEEETSASCVAETEETNIKETEAHAEVEKEKNEINNVVVIEENSLARSEHEESGVCSAEIDVKSGDSHVTHEKDMEKEEDAMQDKVPNAGSEDQLEMTTKEIPLKEILGDEVKEYEATLIEERKITDETSEKDQGSCEHSETPVPQITDEKSIQNEDNPLVDVPKAKPEDTGNESGHEVEEQLAEKSNLEVTDVSSGEEHRELKNQTDACEAETMPAENSSDVGLERSKFEDGKPLDGAMDLEATLGTSKDDKKATGEENFAKNIEKPESLKEETEMEKENQIPEMVITNYSAKMDDYSSVLTECVTEVETKEQIVTENLQVEEYLTSDGEASHITKEFEEMRQDEESRDPVSLHSEDREAEAKTEEIIDDSNLCYKESRIEAVTEVREEKVDNLTQDYELVETKSEASKISKAGLLGEIDHMGSPNTVLEVKIEEQIQTSYCSLLSETEASPVEKIEEEMQKDDEIKQECRGDSSETKTIEEVCLSNEQTELKAVSEEETIADQAPLTDGPVEQIQTTSPTLPSEESEHGTRAISEAIEYGKKKGEVPAKLDVLTGGVVTGEQTLSGNKPEEGPTRTPLVFEEDNEENIRTVEKTEEEKIYEADMIPDKISEEISVADTTAEICLEKEEFLELDDGKNDDTEKEDEKTNEGELIRNEIQEDAKEAKTALKICSQIERSVKPEAVAEDEMTVSETLTEKTSDEQIQNPTSALPSKEEECERTITDEMIESVKTQDYNEEDASLQKDRLQEDEALAVDDNASSEVIPTEKHKDLPNPADTLPTDHLHLTTSMLPSEVQGDERKETELEEDENPDKIPEQTRKIEEASDFNTEIHEKASKNELLNETEDAAIHEKLVKARTETGEIILNEVSIEKVILEAQKTSENENPIEDKTVEDPVQASDARIETATATEENVELALAGSEEKPESDSEPVAEDQSKEPIPEDTKSQDDKTNTDAQNKETENQIKEEQKDNLKDEDSVNKDKNTNKVVSEEADGSEDTKEQVMKEESSTNEPEAMLEGETIISEVISKELEQHGAVIEEQKIKAESLEDEESSQSKSTKELQGALEDRAAAVHIVPGETSTDNLHSTTSTSPSEVKENETMETELKEDESTENIREQTREIEEVSNFNKETCKRASDNELLTETEDAANGKKIVIARDETEGEEHQCEKTIDGNEIMVDKDLDKEVMENKEVTEISYSTSHLEEMIKDGSGEELKDKLVEDNKYEELIAETQKTSGNEIIEDQIEDKTVEDPGQASVVKIETTSVTEENVAIAGFEEKSKSETEAVAEEQSKETIPEHAKSLDDETSIGVQNQETEEQIKEELKDKLEDEDSISSEQNTNVVTKAVILSEEVDKEVEKVDGIKEIKEHVMEEESSSNELHPVSKGDEATNEVKDYSAVSTECIKVAVSKEQIKAEVEENSTNDKEGSDVTKEIEERRQDEDSRDSIKEHGEDREEKIKEIIDDSNFCHQESPIEAMTEVIAGTSLNNTEVNEELVNTANISSVKMSLETIESDSNQETKEIEKVQLEETSSNLAPEAPTNNDDEAEITERDLKAFYMPKDQIVEAENGLSVKKLEEVTGQQILETKIPKEGTTSSLLVSKEEEENVSSVKKIEEDKLSEADTSEKISEDSFDAKEVAETCSEKEAIQELDDAKNDEAATAQRPQVEESSEQSLPSELTVENLKRGAEANEEEEEKVKEVEILEKERPQEPEAVMDQETIIVQASITEESQEIEANKEKRKEAKKLDDGNSEDSSAGETEKLNELQLITREEIASGQSSSELTEENLKHGAEANEEEVEKVKEVELLEKEGPQEPKAVIDQETIIAQASLTKESQEIEANKENRKETEKLHNGNHEDSSVGVTEELNELQLVTKEEIASGQSSSEKQLCISATAITSEMLEHETKEREDEKTNDRQIIKDRTYEDASDARTTAEICSQKDSSVKLEAFAEDEATAGTAEKIESEKRGEAEFSQDNGEDVILQKELFQKDEALAAENNTSSQTIPTEKPEEKILNAVVTLPSEEHEHETINKVDKPEEENMKEEETKIGEIDGVKTVEELSTEKDEIKEAKPVLEVETDHLHITTSALPSEVQEDEMNDMESKDESPEKIQEKTGEVEEASNFKANTCEKALDNELLTEIDDAAIKENLVKARDGSGSEVNQCEKTNEGNEIPLNEVSIKQVTKNKKVTETTYSTSCSEELIKDGSGEDEVKENPTEGKTYGELVQEAQTTGEIEIIENQIEDKTFEDPSHASIPRIETITVTEENVEPALAGFEEKPKSDSEPVAEERRNETIPEDTKSQDDETSQETKEHITEELKDKLKDEDYINREENANEVTKVVVLSEKVDKEVGKADGSEAIKEHVMEEESSTNELPPVSRGDEANKAKDYNSVSTECIKETESREHIEAEQTEVERKSTHDKEGSHIIEQLEERRQSEESTDPAKVSSEDREAEEKAEIIDDLKLCHEESHIEVVTELRAQTSLNDAVNEELINTLNISSVKMPLETIKGDANQETKEVEMGQLEDICSDLAPEVPLNDNIEVEVIKRDADALYMHKDQVAEPEKGPTAELEANKTEDTEGVTETSSDYISQRVETILIDDIGSTNTLPEEKPDEQLQSSACTLLSEGQNIRIANPIENIEEEIQKDDEIKHESREDSSDTKRIEEVRLPNEEQGELKAVDTIADKGLPIVEPEEKIQTTFSTLASEESEHGTGSINEEIEYGKTKEEIPTKLDAVAGDEITGEQTLETDKPEEETTSSPLVSEEEENVSKAEKTEEEKINEADTSPDKISKDPSDAKKKAETCLEKQEFQELNDATNDETAAAQALQMEESNEQPSYLEFPVQNPKHEADASKEEEKVKEPEMLEKEGPREPETKETEDEKTSEGEIIKDKTEEDASDAQITVEISSQKQRSIGLEAVKEDEMTAGTAEKIESKKMEEAEFLQRDTRDDVTLQKEQFKEDEALAVDDNATSQSTATEKPEEQISNLVATLQSEEYKHKTVNDVDNTEEDDVKEKETKNGHIDGVKKEEEISQEKDKIKEAEAILGGETNHLHITTSVLPSEVQRDETNKTEFKEDEGHEKIPELKGEVEEASNFKREIHEKAFDNELLNEETKDAAIKENIVKARDGTGGEENQCEQTNEGNEIILNEVSKEEVASYSTSHSEEPVEDEARENVGKDEPVEDNTFEELIVEAQKTSENEIIEKQIKNAFVEDQGQASAVRIETTTESSSKISIAEGNQILDDIQRTDETTKTASDKQIPREFDLIENMEITSLVVEEYVRIDLQDRVDPRKAEIGDVKEIYSGGVEHAGEKTANNSSEEIIKESVSMEDLTKISSSDHVKSFTKGTSQLTRDMIEREAKDETDASRFLLVDKQENKYPAPVDAGEEKEQMEVETRDKDSSDTKIGDNICSEKEENKELKSVVEEKSIVIQPPQTKVRSNLNLNNFMHSSLINEDLISHFEDGCKEDEHTGDKTKETFEVPTYEIQNEKPTLETPKDAARDNIEKETVAKDETVKDEMKEATIVEEHRYITNVTFDKQIPGEKDPIECKKTTNSIGKQQFPTEQQDEASETSDKIVVGDLEPRNAQEIYSETGPDNGKEKRPENAGAEKSEEPESEDSAKLSLYDLLQRSTRELQGAKNVIEEKELVVSKEEPQEEEAKTDEDEGDENSKTEPGIKPHKKSHNILSGVGSKVKNSISKMKKAITGKSSHSKESKPISPKESKK</sequence>
<feature type="compositionally biased region" description="Basic and acidic residues" evidence="1">
    <location>
        <begin position="645"/>
        <end position="663"/>
    </location>
</feature>
<feature type="compositionally biased region" description="Basic and acidic residues" evidence="1">
    <location>
        <begin position="7269"/>
        <end position="7283"/>
    </location>
</feature>
<feature type="compositionally biased region" description="Basic and acidic residues" evidence="1">
    <location>
        <begin position="3623"/>
        <end position="3646"/>
    </location>
</feature>
<accession>A0A5B6UR35</accession>
<feature type="compositionally biased region" description="Basic and acidic residues" evidence="1">
    <location>
        <begin position="1804"/>
        <end position="1825"/>
    </location>
</feature>
<feature type="compositionally biased region" description="Basic and acidic residues" evidence="1">
    <location>
        <begin position="134"/>
        <end position="156"/>
    </location>
</feature>
<feature type="region of interest" description="Disordered" evidence="1">
    <location>
        <begin position="4195"/>
        <end position="4218"/>
    </location>
</feature>
<feature type="compositionally biased region" description="Polar residues" evidence="1">
    <location>
        <begin position="6529"/>
        <end position="6544"/>
    </location>
</feature>
<feature type="compositionally biased region" description="Basic and acidic residues" evidence="1">
    <location>
        <begin position="1597"/>
        <end position="1606"/>
    </location>
</feature>
<feature type="compositionally biased region" description="Basic and acidic residues" evidence="1">
    <location>
        <begin position="532"/>
        <end position="544"/>
    </location>
</feature>
<feature type="region of interest" description="Disordered" evidence="1">
    <location>
        <begin position="6261"/>
        <end position="6503"/>
    </location>
</feature>
<feature type="region of interest" description="Disordered" evidence="1">
    <location>
        <begin position="2324"/>
        <end position="2350"/>
    </location>
</feature>
<feature type="compositionally biased region" description="Acidic residues" evidence="1">
    <location>
        <begin position="3449"/>
        <end position="3465"/>
    </location>
</feature>
<feature type="compositionally biased region" description="Basic and acidic residues" evidence="1">
    <location>
        <begin position="690"/>
        <end position="717"/>
    </location>
</feature>
<feature type="compositionally biased region" description="Basic and acidic residues" evidence="1">
    <location>
        <begin position="1002"/>
        <end position="1013"/>
    </location>
</feature>
<feature type="region of interest" description="Disordered" evidence="1">
    <location>
        <begin position="5908"/>
        <end position="6015"/>
    </location>
</feature>
<feature type="compositionally biased region" description="Basic and acidic residues" evidence="1">
    <location>
        <begin position="5908"/>
        <end position="5927"/>
    </location>
</feature>
<feature type="compositionally biased region" description="Basic and acidic residues" evidence="1">
    <location>
        <begin position="432"/>
        <end position="454"/>
    </location>
</feature>
<feature type="compositionally biased region" description="Basic and acidic residues" evidence="1">
    <location>
        <begin position="6490"/>
        <end position="6503"/>
    </location>
</feature>
<feature type="region of interest" description="Disordered" evidence="1">
    <location>
        <begin position="5759"/>
        <end position="5785"/>
    </location>
</feature>
<feature type="compositionally biased region" description="Polar residues" evidence="1">
    <location>
        <begin position="2329"/>
        <end position="2338"/>
    </location>
</feature>
<feature type="compositionally biased region" description="Basic and acidic residues" evidence="1">
    <location>
        <begin position="469"/>
        <end position="485"/>
    </location>
</feature>
<feature type="compositionally biased region" description="Basic and acidic residues" evidence="1">
    <location>
        <begin position="1138"/>
        <end position="1160"/>
    </location>
</feature>
<feature type="region of interest" description="Disordered" evidence="1">
    <location>
        <begin position="7099"/>
        <end position="7283"/>
    </location>
</feature>
<feature type="compositionally biased region" description="Basic and acidic residues" evidence="1">
    <location>
        <begin position="2942"/>
        <end position="2962"/>
    </location>
</feature>
<feature type="compositionally biased region" description="Basic and acidic residues" evidence="1">
    <location>
        <begin position="1050"/>
        <end position="1068"/>
    </location>
</feature>
<feature type="compositionally biased region" description="Basic and acidic residues" evidence="1">
    <location>
        <begin position="1103"/>
        <end position="1113"/>
    </location>
</feature>
<dbReference type="PANTHER" id="PTHR35511">
    <property type="entry name" value="A-KINASE ANCHOR-LIKE PROTEIN"/>
    <property type="match status" value="1"/>
</dbReference>
<feature type="region of interest" description="Disordered" evidence="1">
    <location>
        <begin position="5463"/>
        <end position="5491"/>
    </location>
</feature>
<feature type="compositionally biased region" description="Basic and acidic residues" evidence="1">
    <location>
        <begin position="2474"/>
        <end position="2504"/>
    </location>
</feature>
<reference evidence="3" key="1">
    <citation type="journal article" date="2019" name="Plant Biotechnol. J.">
        <title>Genome sequencing of the Australian wild diploid species Gossypium australe highlights disease resistance and delayed gland morphogenesis.</title>
        <authorList>
            <person name="Cai Y."/>
            <person name="Cai X."/>
            <person name="Wang Q."/>
            <person name="Wang P."/>
            <person name="Zhang Y."/>
            <person name="Cai C."/>
            <person name="Xu Y."/>
            <person name="Wang K."/>
            <person name="Zhou Z."/>
            <person name="Wang C."/>
            <person name="Geng S."/>
            <person name="Li B."/>
            <person name="Dong Q."/>
            <person name="Hou Y."/>
            <person name="Wang H."/>
            <person name="Ai P."/>
            <person name="Liu Z."/>
            <person name="Yi F."/>
            <person name="Sun M."/>
            <person name="An G."/>
            <person name="Cheng J."/>
            <person name="Zhang Y."/>
            <person name="Shi Q."/>
            <person name="Xie Y."/>
            <person name="Shi X."/>
            <person name="Chang Y."/>
            <person name="Huang F."/>
            <person name="Chen Y."/>
            <person name="Hong S."/>
            <person name="Mi L."/>
            <person name="Sun Q."/>
            <person name="Zhang L."/>
            <person name="Zhou B."/>
            <person name="Peng R."/>
            <person name="Zhang X."/>
            <person name="Liu F."/>
        </authorList>
    </citation>
    <scope>NUCLEOTIDE SEQUENCE [LARGE SCALE GENOMIC DNA]</scope>
    <source>
        <strain evidence="3">cv. PA1801</strain>
    </source>
</reference>
<dbReference type="Proteomes" id="UP000325315">
    <property type="component" value="Unassembled WGS sequence"/>
</dbReference>
<feature type="region of interest" description="Disordered" evidence="1">
    <location>
        <begin position="4978"/>
        <end position="5019"/>
    </location>
</feature>
<feature type="region of interest" description="Disordered" evidence="1">
    <location>
        <begin position="4442"/>
        <end position="4591"/>
    </location>
</feature>
<feature type="compositionally biased region" description="Basic and acidic residues" evidence="1">
    <location>
        <begin position="552"/>
        <end position="577"/>
    </location>
</feature>
<feature type="region of interest" description="Disordered" evidence="1">
    <location>
        <begin position="2461"/>
        <end position="2540"/>
    </location>
</feature>
<feature type="region of interest" description="Disordered" evidence="1">
    <location>
        <begin position="4931"/>
        <end position="4956"/>
    </location>
</feature>
<feature type="compositionally biased region" description="Basic and acidic residues" evidence="1">
    <location>
        <begin position="4560"/>
        <end position="4571"/>
    </location>
</feature>
<feature type="compositionally biased region" description="Polar residues" evidence="1">
    <location>
        <begin position="2004"/>
        <end position="2014"/>
    </location>
</feature>
<feature type="region of interest" description="Disordered" evidence="1">
    <location>
        <begin position="2854"/>
        <end position="2890"/>
    </location>
</feature>
<feature type="compositionally biased region" description="Polar residues" evidence="1">
    <location>
        <begin position="4642"/>
        <end position="4657"/>
    </location>
</feature>
<feature type="compositionally biased region" description="Basic and acidic residues" evidence="1">
    <location>
        <begin position="6207"/>
        <end position="6239"/>
    </location>
</feature>
<feature type="compositionally biased region" description="Basic and acidic residues" evidence="1">
    <location>
        <begin position="3683"/>
        <end position="3704"/>
    </location>
</feature>
<feature type="compositionally biased region" description="Basic and acidic residues" evidence="1">
    <location>
        <begin position="6945"/>
        <end position="6967"/>
    </location>
</feature>
<feature type="compositionally biased region" description="Acidic residues" evidence="1">
    <location>
        <begin position="7213"/>
        <end position="7226"/>
    </location>
</feature>
<feature type="region of interest" description="Disordered" evidence="1">
    <location>
        <begin position="6612"/>
        <end position="6646"/>
    </location>
</feature>
<feature type="region of interest" description="Disordered" evidence="1">
    <location>
        <begin position="6118"/>
        <end position="6149"/>
    </location>
</feature>
<feature type="compositionally biased region" description="Basic and acidic residues" evidence="1">
    <location>
        <begin position="4881"/>
        <end position="4891"/>
    </location>
</feature>
<feature type="compositionally biased region" description="Basic and acidic residues" evidence="1">
    <location>
        <begin position="4676"/>
        <end position="4686"/>
    </location>
</feature>
<feature type="compositionally biased region" description="Polar residues" evidence="1">
    <location>
        <begin position="4266"/>
        <end position="4275"/>
    </location>
</feature>
<feature type="compositionally biased region" description="Basic and acidic residues" evidence="1">
    <location>
        <begin position="3787"/>
        <end position="3798"/>
    </location>
</feature>
<feature type="region of interest" description="Disordered" evidence="1">
    <location>
        <begin position="3608"/>
        <end position="3665"/>
    </location>
</feature>
<feature type="compositionally biased region" description="Basic and acidic residues" evidence="1">
    <location>
        <begin position="5662"/>
        <end position="5678"/>
    </location>
</feature>
<feature type="compositionally biased region" description="Basic and acidic residues" evidence="1">
    <location>
        <begin position="1906"/>
        <end position="1932"/>
    </location>
</feature>
<feature type="compositionally biased region" description="Basic and acidic residues" evidence="1">
    <location>
        <begin position="6572"/>
        <end position="6595"/>
    </location>
</feature>
<feature type="compositionally biased region" description="Basic and acidic residues" evidence="1">
    <location>
        <begin position="2606"/>
        <end position="2654"/>
    </location>
</feature>
<feature type="compositionally biased region" description="Basic and acidic residues" evidence="1">
    <location>
        <begin position="979"/>
        <end position="989"/>
    </location>
</feature>
<dbReference type="OrthoDB" id="771720at2759"/>
<protein>
    <submittedName>
        <fullName evidence="2">Titin-like isoform X2</fullName>
    </submittedName>
</protein>
<feature type="compositionally biased region" description="Basic and acidic residues" evidence="1">
    <location>
        <begin position="5940"/>
        <end position="5949"/>
    </location>
</feature>
<feature type="compositionally biased region" description="Basic and acidic residues" evidence="1">
    <location>
        <begin position="5522"/>
        <end position="5532"/>
    </location>
</feature>
<feature type="region of interest" description="Disordered" evidence="1">
    <location>
        <begin position="965"/>
        <end position="989"/>
    </location>
</feature>
<organism evidence="2 3">
    <name type="scientific">Gossypium australe</name>
    <dbReference type="NCBI Taxonomy" id="47621"/>
    <lineage>
        <taxon>Eukaryota</taxon>
        <taxon>Viridiplantae</taxon>
        <taxon>Streptophyta</taxon>
        <taxon>Embryophyta</taxon>
        <taxon>Tracheophyta</taxon>
        <taxon>Spermatophyta</taxon>
        <taxon>Magnoliopsida</taxon>
        <taxon>eudicotyledons</taxon>
        <taxon>Gunneridae</taxon>
        <taxon>Pentapetalae</taxon>
        <taxon>rosids</taxon>
        <taxon>malvids</taxon>
        <taxon>Malvales</taxon>
        <taxon>Malvaceae</taxon>
        <taxon>Malvoideae</taxon>
        <taxon>Gossypium</taxon>
    </lineage>
</organism>
<feature type="compositionally biased region" description="Basic and acidic residues" evidence="1">
    <location>
        <begin position="2091"/>
        <end position="2103"/>
    </location>
</feature>
<feature type="compositionally biased region" description="Basic and acidic residues" evidence="1">
    <location>
        <begin position="2762"/>
        <end position="2795"/>
    </location>
</feature>
<feature type="region of interest" description="Disordered" evidence="1">
    <location>
        <begin position="134"/>
        <end position="160"/>
    </location>
</feature>
<feature type="compositionally biased region" description="Basic and acidic residues" evidence="1">
    <location>
        <begin position="5297"/>
        <end position="5311"/>
    </location>
</feature>
<feature type="compositionally biased region" description="Low complexity" evidence="1">
    <location>
        <begin position="1178"/>
        <end position="1189"/>
    </location>
</feature>
<feature type="region of interest" description="Disordered" evidence="1">
    <location>
        <begin position="2156"/>
        <end position="2277"/>
    </location>
</feature>
<feature type="compositionally biased region" description="Basic and acidic residues" evidence="1">
    <location>
        <begin position="3727"/>
        <end position="3751"/>
    </location>
</feature>
<feature type="compositionally biased region" description="Basic and acidic residues" evidence="1">
    <location>
        <begin position="1427"/>
        <end position="1436"/>
    </location>
</feature>
<feature type="region of interest" description="Disordered" evidence="1">
    <location>
        <begin position="3903"/>
        <end position="3929"/>
    </location>
</feature>
<feature type="compositionally biased region" description="Polar residues" evidence="1">
    <location>
        <begin position="3068"/>
        <end position="3078"/>
    </location>
</feature>
<feature type="region of interest" description="Disordered" evidence="1">
    <location>
        <begin position="6940"/>
        <end position="6967"/>
    </location>
</feature>
<evidence type="ECO:0000313" key="3">
    <source>
        <dbReference type="Proteomes" id="UP000325315"/>
    </source>
</evidence>
<feature type="compositionally biased region" description="Basic and acidic residues" evidence="1">
    <location>
        <begin position="3124"/>
        <end position="3133"/>
    </location>
</feature>
<feature type="region of interest" description="Disordered" evidence="1">
    <location>
        <begin position="1568"/>
        <end position="1733"/>
    </location>
</feature>
<feature type="region of interest" description="Disordered" evidence="1">
    <location>
        <begin position="1879"/>
        <end position="1965"/>
    </location>
</feature>
<feature type="compositionally biased region" description="Basic and acidic residues" evidence="1">
    <location>
        <begin position="4945"/>
        <end position="4956"/>
    </location>
</feature>
<feature type="region of interest" description="Disordered" evidence="1">
    <location>
        <begin position="2056"/>
        <end position="2120"/>
    </location>
</feature>
<feature type="compositionally biased region" description="Basic and acidic residues" evidence="1">
    <location>
        <begin position="2245"/>
        <end position="2268"/>
    </location>
</feature>
<feature type="compositionally biased region" description="Basic and acidic residues" evidence="1">
    <location>
        <begin position="1190"/>
        <end position="1213"/>
    </location>
</feature>
<dbReference type="EMBL" id="SMMG02000010">
    <property type="protein sequence ID" value="KAA3459407.1"/>
    <property type="molecule type" value="Genomic_DNA"/>
</dbReference>
<feature type="compositionally biased region" description="Basic and acidic residues" evidence="1">
    <location>
        <begin position="7200"/>
        <end position="7212"/>
    </location>
</feature>
<dbReference type="PANTHER" id="PTHR35511:SF2">
    <property type="entry name" value="A-KINASE ANCHOR-LIKE PROTEIN"/>
    <property type="match status" value="1"/>
</dbReference>
<feature type="compositionally biased region" description="Basic and acidic residues" evidence="1">
    <location>
        <begin position="6623"/>
        <end position="6646"/>
    </location>
</feature>
<feature type="compositionally biased region" description="Basic and acidic residues" evidence="1">
    <location>
        <begin position="2970"/>
        <end position="2996"/>
    </location>
</feature>
<feature type="compositionally biased region" description="Basic and acidic residues" evidence="1">
    <location>
        <begin position="6406"/>
        <end position="6455"/>
    </location>
</feature>
<feature type="compositionally biased region" description="Basic and acidic residues" evidence="1">
    <location>
        <begin position="2189"/>
        <end position="2215"/>
    </location>
</feature>
<feature type="compositionally biased region" description="Basic and acidic residues" evidence="1">
    <location>
        <begin position="1673"/>
        <end position="1690"/>
    </location>
</feature>
<feature type="region of interest" description="Disordered" evidence="1">
    <location>
        <begin position="2941"/>
        <end position="3009"/>
    </location>
</feature>
<feature type="compositionally biased region" description="Polar residues" evidence="1">
    <location>
        <begin position="6460"/>
        <end position="6472"/>
    </location>
</feature>
<feature type="compositionally biased region" description="Basic and acidic residues" evidence="1">
    <location>
        <begin position="5174"/>
        <end position="5220"/>
    </location>
</feature>
<feature type="region of interest" description="Disordered" evidence="1">
    <location>
        <begin position="4066"/>
        <end position="4094"/>
    </location>
</feature>
<feature type="region of interest" description="Disordered" evidence="1">
    <location>
        <begin position="1267"/>
        <end position="1309"/>
    </location>
</feature>
<feature type="region of interest" description="Disordered" evidence="1">
    <location>
        <begin position="3445"/>
        <end position="3507"/>
    </location>
</feature>
<keyword evidence="3" id="KW-1185">Reference proteome</keyword>
<feature type="region of interest" description="Disordered" evidence="1">
    <location>
        <begin position="1178"/>
        <end position="1236"/>
    </location>
</feature>
<feature type="compositionally biased region" description="Basic and acidic residues" evidence="1">
    <location>
        <begin position="6328"/>
        <end position="6370"/>
    </location>
</feature>
<feature type="region of interest" description="Disordered" evidence="1">
    <location>
        <begin position="2004"/>
        <end position="2040"/>
    </location>
</feature>
<feature type="region of interest" description="Disordered" evidence="1">
    <location>
        <begin position="2585"/>
        <end position="2797"/>
    </location>
</feature>
<feature type="region of interest" description="Disordered" evidence="1">
    <location>
        <begin position="6558"/>
        <end position="6595"/>
    </location>
</feature>
<feature type="compositionally biased region" description="Basic and acidic residues" evidence="1">
    <location>
        <begin position="6118"/>
        <end position="6138"/>
    </location>
</feature>
<feature type="compositionally biased region" description="Basic and acidic residues" evidence="1">
    <location>
        <begin position="5584"/>
        <end position="5606"/>
    </location>
</feature>
<feature type="region of interest" description="Disordered" evidence="1">
    <location>
        <begin position="1102"/>
        <end position="1165"/>
    </location>
</feature>
<feature type="compositionally biased region" description="Basic and acidic residues" evidence="1">
    <location>
        <begin position="5258"/>
        <end position="5273"/>
    </location>
</feature>
<feature type="region of interest" description="Disordered" evidence="1">
    <location>
        <begin position="5393"/>
        <end position="5425"/>
    </location>
</feature>
<feature type="region of interest" description="Disordered" evidence="1">
    <location>
        <begin position="6713"/>
        <end position="6744"/>
    </location>
</feature>
<feature type="compositionally biased region" description="Basic and acidic residues" evidence="1">
    <location>
        <begin position="397"/>
        <end position="411"/>
    </location>
</feature>
<feature type="compositionally biased region" description="Basic and acidic residues" evidence="1">
    <location>
        <begin position="5957"/>
        <end position="5998"/>
    </location>
</feature>
<feature type="compositionally biased region" description="Basic and acidic residues" evidence="1">
    <location>
        <begin position="2063"/>
        <end position="2072"/>
    </location>
</feature>
<feature type="compositionally biased region" description="Polar residues" evidence="1">
    <location>
        <begin position="6261"/>
        <end position="6276"/>
    </location>
</feature>
<feature type="compositionally biased region" description="Acidic residues" evidence="1">
    <location>
        <begin position="4664"/>
        <end position="4675"/>
    </location>
</feature>
<feature type="region of interest" description="Disordered" evidence="1">
    <location>
        <begin position="4605"/>
        <end position="4694"/>
    </location>
</feature>
<feature type="compositionally biased region" description="Basic and acidic residues" evidence="1">
    <location>
        <begin position="2158"/>
        <end position="2167"/>
    </location>
</feature>
<feature type="compositionally biased region" description="Basic and acidic residues" evidence="1">
    <location>
        <begin position="345"/>
        <end position="370"/>
    </location>
</feature>
<feature type="compositionally biased region" description="Basic and acidic residues" evidence="1">
    <location>
        <begin position="4839"/>
        <end position="4867"/>
    </location>
</feature>
<feature type="compositionally biased region" description="Basic and acidic residues" evidence="1">
    <location>
        <begin position="7099"/>
        <end position="7110"/>
    </location>
</feature>
<feature type="compositionally biased region" description="Basic and acidic residues" evidence="1">
    <location>
        <begin position="1513"/>
        <end position="1536"/>
    </location>
</feature>
<feature type="region of interest" description="Disordered" evidence="1">
    <location>
        <begin position="6202"/>
        <end position="6240"/>
    </location>
</feature>
<feature type="region of interest" description="Disordered" evidence="1">
    <location>
        <begin position="3299"/>
        <end position="3367"/>
    </location>
</feature>
<feature type="compositionally biased region" description="Basic and acidic residues" evidence="1">
    <location>
        <begin position="3812"/>
        <end position="3845"/>
    </location>
</feature>
<feature type="region of interest" description="Disordered" evidence="1">
    <location>
        <begin position="994"/>
        <end position="1013"/>
    </location>
</feature>
<feature type="region of interest" description="Disordered" evidence="1">
    <location>
        <begin position="1427"/>
        <end position="1462"/>
    </location>
</feature>
<evidence type="ECO:0000313" key="2">
    <source>
        <dbReference type="EMBL" id="KAA3459407.1"/>
    </source>
</evidence>
<feature type="region of interest" description="Disordered" evidence="1">
    <location>
        <begin position="1513"/>
        <end position="1551"/>
    </location>
</feature>
<feature type="compositionally biased region" description="Polar residues" evidence="1">
    <location>
        <begin position="4078"/>
        <end position="4088"/>
    </location>
</feature>
<feature type="region of interest" description="Disordered" evidence="1">
    <location>
        <begin position="4295"/>
        <end position="4393"/>
    </location>
</feature>
<feature type="compositionally biased region" description="Basic and acidic residues" evidence="1">
    <location>
        <begin position="4498"/>
        <end position="4548"/>
    </location>
</feature>
<feature type="compositionally biased region" description="Basic and acidic residues" evidence="1">
    <location>
        <begin position="1568"/>
        <end position="1590"/>
    </location>
</feature>